<evidence type="ECO:0000313" key="2">
    <source>
        <dbReference type="EMBL" id="SOB89547.1"/>
    </source>
</evidence>
<reference evidence="3" key="1">
    <citation type="submission" date="2017-08" db="EMBL/GenBank/DDBJ databases">
        <authorList>
            <person name="Varghese N."/>
            <person name="Submissions S."/>
        </authorList>
    </citation>
    <scope>NUCLEOTIDE SEQUENCE [LARGE SCALE GENOMIC DNA]</scope>
    <source>
        <strain evidence="3">JC22</strain>
    </source>
</reference>
<organism evidence="2 3">
    <name type="scientific">Ureibacillus xyleni</name>
    <dbReference type="NCBI Taxonomy" id="614648"/>
    <lineage>
        <taxon>Bacteria</taxon>
        <taxon>Bacillati</taxon>
        <taxon>Bacillota</taxon>
        <taxon>Bacilli</taxon>
        <taxon>Bacillales</taxon>
        <taxon>Caryophanaceae</taxon>
        <taxon>Ureibacillus</taxon>
    </lineage>
</organism>
<accession>A0A285RAZ9</accession>
<sequence>MVIPSKYYLFHSYETENEVNHSHQMDTIFLCQNFILLLEIKNIGGRVDFYQKKHQFIRTRLDGTREAFSNPIDQIERHVRFFKRVFRSWNLILPIEYAIVLAQPTTIIGDAPQQVSIFHVSGLQTHVYQLFSKYQHKQIPEHQMDCAKTKLLEMRKPKKWSPTIDQNKLRNGALCKACQYTSVMQYKHGHFVCPVCNTKTKKALYEALHDYRNLHDEWISNGEFRNYLKIESRYAANRLIADLNLEYKGFRKDRKYKIPSNILTYLEKRT</sequence>
<dbReference type="EMBL" id="OBMQ01000001">
    <property type="protein sequence ID" value="SOB89547.1"/>
    <property type="molecule type" value="Genomic_DNA"/>
</dbReference>
<evidence type="ECO:0000313" key="3">
    <source>
        <dbReference type="Proteomes" id="UP000219636"/>
    </source>
</evidence>
<name>A0A285RAZ9_9BACL</name>
<evidence type="ECO:0000259" key="1">
    <source>
        <dbReference type="PROSITE" id="PS50965"/>
    </source>
</evidence>
<dbReference type="InterPro" id="IPR011528">
    <property type="entry name" value="NERD"/>
</dbReference>
<dbReference type="AlphaFoldDB" id="A0A285RAZ9"/>
<dbReference type="Pfam" id="PF08378">
    <property type="entry name" value="NERD"/>
    <property type="match status" value="1"/>
</dbReference>
<keyword evidence="3" id="KW-1185">Reference proteome</keyword>
<dbReference type="Proteomes" id="UP000219636">
    <property type="component" value="Unassembled WGS sequence"/>
</dbReference>
<feature type="domain" description="NERD" evidence="1">
    <location>
        <begin position="1"/>
        <end position="105"/>
    </location>
</feature>
<proteinExistence type="predicted"/>
<protein>
    <submittedName>
        <fullName evidence="2">Nuclease-like protein</fullName>
    </submittedName>
</protein>
<dbReference type="PROSITE" id="PS50965">
    <property type="entry name" value="NERD"/>
    <property type="match status" value="1"/>
</dbReference>
<dbReference type="OrthoDB" id="2734037at2"/>
<gene>
    <name evidence="2" type="ORF">SAMN05880501_10123</name>
</gene>